<dbReference type="InterPro" id="IPR003192">
    <property type="entry name" value="Porin_LamB"/>
</dbReference>
<keyword evidence="9" id="KW-0998">Cell outer membrane</keyword>
<dbReference type="Proteomes" id="UP001228113">
    <property type="component" value="Chromosome"/>
</dbReference>
<evidence type="ECO:0000256" key="3">
    <source>
        <dbReference type="ARBA" id="ARBA00022448"/>
    </source>
</evidence>
<keyword evidence="6" id="KW-0406">Ion transport</keyword>
<keyword evidence="3" id="KW-0813">Transport</keyword>
<dbReference type="AlphaFoldDB" id="A0AA48GQQ3"/>
<accession>A0AA48GQQ3</accession>
<comment type="subcellular location">
    <subcellularLocation>
        <location evidence="1">Cell outer membrane</location>
        <topology evidence="1">Multi-pass membrane protein</topology>
    </subcellularLocation>
</comment>
<evidence type="ECO:0000256" key="4">
    <source>
        <dbReference type="ARBA" id="ARBA00022452"/>
    </source>
</evidence>
<protein>
    <submittedName>
        <fullName evidence="11">Maltoporin</fullName>
    </submittedName>
</protein>
<dbReference type="EMBL" id="AP027081">
    <property type="protein sequence ID" value="BDU75849.1"/>
    <property type="molecule type" value="Genomic_DNA"/>
</dbReference>
<dbReference type="GO" id="GO:0015774">
    <property type="term" value="P:polysaccharide transport"/>
    <property type="evidence" value="ECO:0007669"/>
    <property type="project" value="TreeGrafter"/>
</dbReference>
<evidence type="ECO:0000256" key="6">
    <source>
        <dbReference type="ARBA" id="ARBA00023065"/>
    </source>
</evidence>
<evidence type="ECO:0000313" key="12">
    <source>
        <dbReference type="Proteomes" id="UP001228113"/>
    </source>
</evidence>
<evidence type="ECO:0000313" key="11">
    <source>
        <dbReference type="EMBL" id="BDU75849.1"/>
    </source>
</evidence>
<dbReference type="GO" id="GO:0006811">
    <property type="term" value="P:monoatomic ion transport"/>
    <property type="evidence" value="ECO:0007669"/>
    <property type="project" value="UniProtKB-KW"/>
</dbReference>
<dbReference type="GO" id="GO:0015144">
    <property type="term" value="F:carbohydrate transmembrane transporter activity"/>
    <property type="evidence" value="ECO:0007669"/>
    <property type="project" value="TreeGrafter"/>
</dbReference>
<sequence>MKTNLLLALPLALAAGSLAAQDTFELHGYMRSGVGRSSNGGEQETFYLANTGGSPTGGPGYRLGNETDNYLELAFDVRAYDKGETSFKLHFRPSFRGYYQVRDSSADAGGDVDNSKSPSPNQQVWIREAWGEATGVLGNSTAFRNASIWAGRRFYMRQDLHMRDQWYWNNSGDGVGIEGINLGFAKLHYAFIQHDSGNVSNDWNNGAIKGDLAPYSQWVGGSGHFVIGSHDLRLSDIALWQGGSLTVGYQYNDAHGDAKADAAGMNNKGHQYHVMLNQSNFFGGDNRVYATYGDGNTFWNWYNPEVKTENTWWHVMDAFYIKPVKNLELGGVIQYRKQDGKGSMKNNTNSWLSYGIRPVYFFTKHFSVAAEIGYDKLKFDNETEDRHLWKQTLALQWSPQASWWSRPSIRVFVTRGQWNANANQWNKIAEGHFGAETQGVTFGAQIEAWW</sequence>
<name>A0AA48GQQ3_9BACT</name>
<evidence type="ECO:0000256" key="10">
    <source>
        <dbReference type="SAM" id="SignalP"/>
    </source>
</evidence>
<keyword evidence="7" id="KW-0626">Porin</keyword>
<evidence type="ECO:0000256" key="1">
    <source>
        <dbReference type="ARBA" id="ARBA00004571"/>
    </source>
</evidence>
<evidence type="ECO:0000256" key="2">
    <source>
        <dbReference type="ARBA" id="ARBA00007055"/>
    </source>
</evidence>
<keyword evidence="8" id="KW-0472">Membrane</keyword>
<dbReference type="RefSeq" id="WP_243329315.1">
    <property type="nucleotide sequence ID" value="NZ_AP027081.1"/>
</dbReference>
<dbReference type="SUPFAM" id="SSF56935">
    <property type="entry name" value="Porins"/>
    <property type="match status" value="1"/>
</dbReference>
<feature type="chain" id="PRO_5041410865" evidence="10">
    <location>
        <begin position="21"/>
        <end position="450"/>
    </location>
</feature>
<evidence type="ECO:0000256" key="8">
    <source>
        <dbReference type="ARBA" id="ARBA00023136"/>
    </source>
</evidence>
<keyword evidence="10" id="KW-0732">Signal</keyword>
<keyword evidence="12" id="KW-1185">Reference proteome</keyword>
<dbReference type="Gene3D" id="2.40.170.10">
    <property type="entry name" value="Porin, LamB type"/>
    <property type="match status" value="1"/>
</dbReference>
<dbReference type="Pfam" id="PF02264">
    <property type="entry name" value="LamB"/>
    <property type="match status" value="1"/>
</dbReference>
<evidence type="ECO:0000256" key="5">
    <source>
        <dbReference type="ARBA" id="ARBA00022692"/>
    </source>
</evidence>
<keyword evidence="4" id="KW-1134">Transmembrane beta strand</keyword>
<dbReference type="GO" id="GO:0009279">
    <property type="term" value="C:cell outer membrane"/>
    <property type="evidence" value="ECO:0007669"/>
    <property type="project" value="UniProtKB-SubCell"/>
</dbReference>
<dbReference type="GO" id="GO:0046930">
    <property type="term" value="C:pore complex"/>
    <property type="evidence" value="ECO:0007669"/>
    <property type="project" value="UniProtKB-KW"/>
</dbReference>
<gene>
    <name evidence="11" type="primary">lamB</name>
    <name evidence="11" type="ORF">METESE_08070</name>
</gene>
<dbReference type="PANTHER" id="PTHR38762:SF1">
    <property type="entry name" value="CRYPTIC OUTER MEMBRANE PORIN BGLH-RELATED"/>
    <property type="match status" value="1"/>
</dbReference>
<keyword evidence="5" id="KW-0812">Transmembrane</keyword>
<evidence type="ECO:0000256" key="7">
    <source>
        <dbReference type="ARBA" id="ARBA00023114"/>
    </source>
</evidence>
<dbReference type="InterPro" id="IPR050286">
    <property type="entry name" value="G_neg_Bact_CarbUptk_Porin"/>
</dbReference>
<feature type="signal peptide" evidence="10">
    <location>
        <begin position="1"/>
        <end position="20"/>
    </location>
</feature>
<dbReference type="InterPro" id="IPR036998">
    <property type="entry name" value="Porin_LamB_sf"/>
</dbReference>
<dbReference type="PANTHER" id="PTHR38762">
    <property type="entry name" value="CRYPTIC OUTER MEMBRANE PORIN BGLH-RELATED"/>
    <property type="match status" value="1"/>
</dbReference>
<comment type="similarity">
    <text evidence="2">Belongs to the porin LamB (TC 1.B.3) family.</text>
</comment>
<reference evidence="11" key="1">
    <citation type="journal article" date="2023" name="Int. J. Syst. Evol. Microbiol.">
        <title>Mesoterricola silvestris gen. nov., sp. nov., Mesoterricola sediminis sp. nov., Geothrix oryzae sp. nov., Geothrix edaphica sp. nov., Geothrix rubra sp. nov., and Geothrix limicola sp. nov., six novel members of Acidobacteriota isolated from soils.</title>
        <authorList>
            <person name="Itoh H."/>
            <person name="Sugisawa Y."/>
            <person name="Mise K."/>
            <person name="Xu Z."/>
            <person name="Kuniyasu M."/>
            <person name="Ushijima N."/>
            <person name="Kawano K."/>
            <person name="Kobayashi E."/>
            <person name="Shiratori Y."/>
            <person name="Masuda Y."/>
            <person name="Senoo K."/>
        </authorList>
    </citation>
    <scope>NUCLEOTIDE SEQUENCE</scope>
    <source>
        <strain evidence="11">W786</strain>
    </source>
</reference>
<evidence type="ECO:0000256" key="9">
    <source>
        <dbReference type="ARBA" id="ARBA00023237"/>
    </source>
</evidence>
<organism evidence="11 12">
    <name type="scientific">Mesoterricola sediminis</name>
    <dbReference type="NCBI Taxonomy" id="2927980"/>
    <lineage>
        <taxon>Bacteria</taxon>
        <taxon>Pseudomonadati</taxon>
        <taxon>Acidobacteriota</taxon>
        <taxon>Holophagae</taxon>
        <taxon>Holophagales</taxon>
        <taxon>Holophagaceae</taxon>
        <taxon>Mesoterricola</taxon>
    </lineage>
</organism>
<dbReference type="KEGG" id="msea:METESE_08070"/>
<proteinExistence type="inferred from homology"/>
<dbReference type="GO" id="GO:0015288">
    <property type="term" value="F:porin activity"/>
    <property type="evidence" value="ECO:0007669"/>
    <property type="project" value="UniProtKB-KW"/>
</dbReference>